<reference evidence="3" key="1">
    <citation type="journal article" date="2014" name="Genome Announc.">
        <title>Full-genome sequence of the plant growth-promoting bacterium Pseudomonas protegens CHA0.</title>
        <authorList>
            <person name="Jousset A."/>
            <person name="Schuldes J."/>
            <person name="Keel C."/>
            <person name="Maurhofer M."/>
            <person name="Daniel R."/>
            <person name="Scheu S."/>
            <person name="Thuermer A."/>
        </authorList>
    </citation>
    <scope>NUCLEOTIDE SEQUENCE [LARGE SCALE GENOMIC DNA]</scope>
    <source>
        <strain evidence="3">DSM 19095 / LMG 27888 / CFBP 6595 / CHA0</strain>
    </source>
</reference>
<dbReference type="GO" id="GO:0016740">
    <property type="term" value="F:transferase activity"/>
    <property type="evidence" value="ECO:0007669"/>
    <property type="project" value="UniProtKB-KW"/>
</dbReference>
<dbReference type="Gene3D" id="3.40.50.880">
    <property type="match status" value="1"/>
</dbReference>
<dbReference type="InterPro" id="IPR044992">
    <property type="entry name" value="ChyE-like"/>
</dbReference>
<name>A0A2C9EUS7_PSEPH</name>
<dbReference type="AlphaFoldDB" id="A0A2C9EUS7"/>
<dbReference type="Proteomes" id="UP000013940">
    <property type="component" value="Chromosome"/>
</dbReference>
<keyword evidence="2" id="KW-0315">Glutamine amidotransferase</keyword>
<dbReference type="PANTHER" id="PTHR42695:SF5">
    <property type="entry name" value="GLUTAMINE AMIDOTRANSFERASE YLR126C-RELATED"/>
    <property type="match status" value="1"/>
</dbReference>
<dbReference type="GeneID" id="57478630"/>
<dbReference type="GO" id="GO:0005829">
    <property type="term" value="C:cytosol"/>
    <property type="evidence" value="ECO:0007669"/>
    <property type="project" value="TreeGrafter"/>
</dbReference>
<dbReference type="Pfam" id="PF00117">
    <property type="entry name" value="GATase"/>
    <property type="match status" value="1"/>
</dbReference>
<dbReference type="HOGENOM" id="CLU_054974_3_3_6"/>
<dbReference type="CDD" id="cd01741">
    <property type="entry name" value="GATase1_1"/>
    <property type="match status" value="1"/>
</dbReference>
<dbReference type="eggNOG" id="COG0518">
    <property type="taxonomic scope" value="Bacteria"/>
</dbReference>
<evidence type="ECO:0000259" key="1">
    <source>
        <dbReference type="Pfam" id="PF00117"/>
    </source>
</evidence>
<sequence length="241" mass="26350">MRVLILQHSPASGPGRINQWLLERASAVHICHLYAQARLPRLDSFDLLIALGGPMSVHDEAQTPWLAAEKRLLRKALSAGKRVLGIGLGGQLLAQALGAQVRPSAAREIGWWPVEKYPNAQDSPLGLALPERLMAFHWHGESFDLPKGALPLYRSAACDQQGFIWQERAIGLQCLLQSDLHSIEALLQARPNGWLSAEHSAEPDSVEDQQAILAGIPHCSGLAPTLFRVLDYLSGPHATLR</sequence>
<dbReference type="PANTHER" id="PTHR42695">
    <property type="entry name" value="GLUTAMINE AMIDOTRANSFERASE YLR126C-RELATED"/>
    <property type="match status" value="1"/>
</dbReference>
<dbReference type="InterPro" id="IPR029062">
    <property type="entry name" value="Class_I_gatase-like"/>
</dbReference>
<proteinExistence type="predicted"/>
<organism evidence="2 3">
    <name type="scientific">Pseudomonas protegens (strain DSM 19095 / LMG 27888 / CFBP 6595 / CHA0)</name>
    <dbReference type="NCBI Taxonomy" id="1124983"/>
    <lineage>
        <taxon>Bacteria</taxon>
        <taxon>Pseudomonadati</taxon>
        <taxon>Pseudomonadota</taxon>
        <taxon>Gammaproteobacteria</taxon>
        <taxon>Pseudomonadales</taxon>
        <taxon>Pseudomonadaceae</taxon>
        <taxon>Pseudomonas</taxon>
    </lineage>
</organism>
<dbReference type="RefSeq" id="WP_015637265.1">
    <property type="nucleotide sequence ID" value="NC_021237.1"/>
</dbReference>
<evidence type="ECO:0000313" key="3">
    <source>
        <dbReference type="Proteomes" id="UP000013940"/>
    </source>
</evidence>
<accession>A0A2C9EUS7</accession>
<feature type="domain" description="Glutamine amidotransferase" evidence="1">
    <location>
        <begin position="28"/>
        <end position="173"/>
    </location>
</feature>
<protein>
    <submittedName>
        <fullName evidence="2">Glutamine amidotransferase, class I</fullName>
    </submittedName>
</protein>
<gene>
    <name evidence="2" type="ORF">PFLCHA0_c56310</name>
</gene>
<dbReference type="EMBL" id="CP003190">
    <property type="protein sequence ID" value="AGL87359.1"/>
    <property type="molecule type" value="Genomic_DNA"/>
</dbReference>
<dbReference type="KEGG" id="pprc:PFLCHA0_c56310"/>
<dbReference type="FunFam" id="3.40.50.880:FF:000033">
    <property type="entry name" value="Glutamine amidotransferase class-I"/>
    <property type="match status" value="1"/>
</dbReference>
<dbReference type="InterPro" id="IPR017926">
    <property type="entry name" value="GATASE"/>
</dbReference>
<keyword evidence="2" id="KW-0808">Transferase</keyword>
<dbReference type="SUPFAM" id="SSF52317">
    <property type="entry name" value="Class I glutamine amidotransferase-like"/>
    <property type="match status" value="1"/>
</dbReference>
<evidence type="ECO:0000313" key="2">
    <source>
        <dbReference type="EMBL" id="AGL87359.1"/>
    </source>
</evidence>